<accession>A0A9W8IQW4</accession>
<reference evidence="1" key="1">
    <citation type="submission" date="2022-07" db="EMBL/GenBank/DDBJ databases">
        <title>Phylogenomic reconstructions and comparative analyses of Kickxellomycotina fungi.</title>
        <authorList>
            <person name="Reynolds N.K."/>
            <person name="Stajich J.E."/>
            <person name="Barry K."/>
            <person name="Grigoriev I.V."/>
            <person name="Crous P."/>
            <person name="Smith M.E."/>
        </authorList>
    </citation>
    <scope>NUCLEOTIDE SEQUENCE</scope>
    <source>
        <strain evidence="1">RSA 476</strain>
    </source>
</reference>
<keyword evidence="2" id="KW-1185">Reference proteome</keyword>
<name>A0A9W8IQW4_9FUNG</name>
<comment type="caution">
    <text evidence="1">The sequence shown here is derived from an EMBL/GenBank/DDBJ whole genome shotgun (WGS) entry which is preliminary data.</text>
</comment>
<dbReference type="AlphaFoldDB" id="A0A9W8IQW4"/>
<sequence length="576" mass="64793">MSTLSPFQLLPQHVVQLIVNHVAGSSRLVFDGVRVNSHEYRALLKPLLWVSHNFRAVAYSRFCNNFELNLASLTFGDLDRRYLGVRRSDVDYRTRNYLGYSTHHLAKDVTVFLDERTVYPGEALEVISRAPYAGCPFPLARKVAFIFVKEATDRADEDIWNDLLRAEANIDAFVNRIKLIAPLVAEIRVQPADRGGMPSISNQHFSDLASRLYQTAHCVEYGYGLDVADSMRLQLDIICNLTHVSYASSSSIASTYQFLQLARKNALTLQSLRFACEDDMDILGLVQDAEGNHVAYPRLLALDLRAVSDADKLRRPVFQGTAPFPALRRLHIHLECPFDDDTLFRGNSATLRVLDMRLDSVSVSMLQKYKVFVPGSHPRLQNVKILYTKAFESELLASPTEALEIAYNIGSGAPVWEYAQYGPLRDPVPVFPLLGNHACIQVLSLLTLRPNTWDVITLIKSFPLLSDLHTSPPSLGPIPDGTTLDELPGHIRSNYAPMGRRFCCWHLKGGYVHDYTELATCVLLLALACPNFDYMAVGKKHRELFMEAMQEIIAEPEFSHDASRLGRLLFHGWKGC</sequence>
<evidence type="ECO:0000313" key="1">
    <source>
        <dbReference type="EMBL" id="KAJ2868230.1"/>
    </source>
</evidence>
<proteinExistence type="predicted"/>
<dbReference type="Proteomes" id="UP001140074">
    <property type="component" value="Unassembled WGS sequence"/>
</dbReference>
<protein>
    <submittedName>
        <fullName evidence="1">Uncharacterized protein</fullName>
    </submittedName>
</protein>
<organism evidence="1 2">
    <name type="scientific">Coemansia aciculifera</name>
    <dbReference type="NCBI Taxonomy" id="417176"/>
    <lineage>
        <taxon>Eukaryota</taxon>
        <taxon>Fungi</taxon>
        <taxon>Fungi incertae sedis</taxon>
        <taxon>Zoopagomycota</taxon>
        <taxon>Kickxellomycotina</taxon>
        <taxon>Kickxellomycetes</taxon>
        <taxon>Kickxellales</taxon>
        <taxon>Kickxellaceae</taxon>
        <taxon>Coemansia</taxon>
    </lineage>
</organism>
<dbReference type="EMBL" id="JANBUY010000005">
    <property type="protein sequence ID" value="KAJ2868230.1"/>
    <property type="molecule type" value="Genomic_DNA"/>
</dbReference>
<gene>
    <name evidence="1" type="ORF">GGH94_000217</name>
</gene>
<evidence type="ECO:0000313" key="2">
    <source>
        <dbReference type="Proteomes" id="UP001140074"/>
    </source>
</evidence>